<proteinExistence type="predicted"/>
<dbReference type="SUPFAM" id="SSF103473">
    <property type="entry name" value="MFS general substrate transporter"/>
    <property type="match status" value="1"/>
</dbReference>
<keyword evidence="3" id="KW-1185">Reference proteome</keyword>
<name>A0A8S9YED4_9TREM</name>
<feature type="transmembrane region" description="Helical" evidence="1">
    <location>
        <begin position="7"/>
        <end position="28"/>
    </location>
</feature>
<accession>A0A8S9YED4</accession>
<dbReference type="Gene3D" id="1.20.1250.20">
    <property type="entry name" value="MFS general substrate transporter like domains"/>
    <property type="match status" value="1"/>
</dbReference>
<dbReference type="Proteomes" id="UP000822476">
    <property type="component" value="Unassembled WGS sequence"/>
</dbReference>
<feature type="transmembrane region" description="Helical" evidence="1">
    <location>
        <begin position="48"/>
        <end position="72"/>
    </location>
</feature>
<keyword evidence="1" id="KW-0812">Transmembrane</keyword>
<dbReference type="PANTHER" id="PTHR11360:SF284">
    <property type="entry name" value="EG:103B4.3 PROTEIN-RELATED"/>
    <property type="match status" value="1"/>
</dbReference>
<dbReference type="OrthoDB" id="6286464at2759"/>
<protein>
    <recommendedName>
        <fullName evidence="4">MFS transporter</fullName>
    </recommendedName>
</protein>
<gene>
    <name evidence="2" type="ORF">EG68_12189</name>
</gene>
<organism evidence="2 3">
    <name type="scientific">Paragonimus skrjabini miyazakii</name>
    <dbReference type="NCBI Taxonomy" id="59628"/>
    <lineage>
        <taxon>Eukaryota</taxon>
        <taxon>Metazoa</taxon>
        <taxon>Spiralia</taxon>
        <taxon>Lophotrochozoa</taxon>
        <taxon>Platyhelminthes</taxon>
        <taxon>Trematoda</taxon>
        <taxon>Digenea</taxon>
        <taxon>Plagiorchiida</taxon>
        <taxon>Troglotremata</taxon>
        <taxon>Troglotrematidae</taxon>
        <taxon>Paragonimus</taxon>
    </lineage>
</organism>
<reference evidence="2" key="1">
    <citation type="submission" date="2019-07" db="EMBL/GenBank/DDBJ databases">
        <title>Annotation for the trematode Paragonimus miyazaki's.</title>
        <authorList>
            <person name="Choi Y.-J."/>
        </authorList>
    </citation>
    <scope>NUCLEOTIDE SEQUENCE</scope>
    <source>
        <strain evidence="2">Japan</strain>
    </source>
</reference>
<dbReference type="GO" id="GO:0008028">
    <property type="term" value="F:monocarboxylic acid transmembrane transporter activity"/>
    <property type="evidence" value="ECO:0007669"/>
    <property type="project" value="TreeGrafter"/>
</dbReference>
<dbReference type="InterPro" id="IPR050327">
    <property type="entry name" value="Proton-linked_MCT"/>
</dbReference>
<dbReference type="InterPro" id="IPR036259">
    <property type="entry name" value="MFS_trans_sf"/>
</dbReference>
<sequence>MPSLRTHYPWLVLVCIIFGFASAVFVSLKSILVVELLGLERLTNSFGYMLLFQGFAAAIGPPVAGTALVVVYHSINAPGFLVYIVRLSSDDFGRWFFFDENLIV</sequence>
<dbReference type="EMBL" id="JTDE01008113">
    <property type="protein sequence ID" value="KAF7235735.1"/>
    <property type="molecule type" value="Genomic_DNA"/>
</dbReference>
<dbReference type="AlphaFoldDB" id="A0A8S9YED4"/>
<evidence type="ECO:0000313" key="3">
    <source>
        <dbReference type="Proteomes" id="UP000822476"/>
    </source>
</evidence>
<dbReference type="PANTHER" id="PTHR11360">
    <property type="entry name" value="MONOCARBOXYLATE TRANSPORTER"/>
    <property type="match status" value="1"/>
</dbReference>
<comment type="caution">
    <text evidence="2">The sequence shown here is derived from an EMBL/GenBank/DDBJ whole genome shotgun (WGS) entry which is preliminary data.</text>
</comment>
<evidence type="ECO:0008006" key="4">
    <source>
        <dbReference type="Google" id="ProtNLM"/>
    </source>
</evidence>
<keyword evidence="1" id="KW-0472">Membrane</keyword>
<keyword evidence="1" id="KW-1133">Transmembrane helix</keyword>
<evidence type="ECO:0000256" key="1">
    <source>
        <dbReference type="SAM" id="Phobius"/>
    </source>
</evidence>
<evidence type="ECO:0000313" key="2">
    <source>
        <dbReference type="EMBL" id="KAF7235735.1"/>
    </source>
</evidence>